<evidence type="ECO:0000256" key="4">
    <source>
        <dbReference type="SAM" id="Phobius"/>
    </source>
</evidence>
<reference evidence="7 8" key="1">
    <citation type="submission" date="2017-02" db="EMBL/GenBank/DDBJ databases">
        <title>Genome sequence of Clostridium beijerinckii Br21.</title>
        <authorList>
            <person name="Fonseca B.C."/>
            <person name="Guazzaroni M.E."/>
            <person name="Riano-Pachon D.M."/>
            <person name="Reginatto V."/>
        </authorList>
    </citation>
    <scope>NUCLEOTIDE SEQUENCE [LARGE SCALE GENOMIC DNA]</scope>
    <source>
        <strain evidence="7 8">Br21</strain>
    </source>
</reference>
<accession>A0A1S9N9W2</accession>
<proteinExistence type="inferred from homology"/>
<keyword evidence="1 3" id="KW-0807">Transducer</keyword>
<comment type="caution">
    <text evidence="7">The sequence shown here is derived from an EMBL/GenBank/DDBJ whole genome shotgun (WGS) entry which is preliminary data.</text>
</comment>
<dbReference type="Proteomes" id="UP000190959">
    <property type="component" value="Unassembled WGS sequence"/>
</dbReference>
<dbReference type="InterPro" id="IPR004089">
    <property type="entry name" value="MCPsignal_dom"/>
</dbReference>
<evidence type="ECO:0000256" key="1">
    <source>
        <dbReference type="ARBA" id="ARBA00023224"/>
    </source>
</evidence>
<evidence type="ECO:0000313" key="7">
    <source>
        <dbReference type="EMBL" id="OOP74334.1"/>
    </source>
</evidence>
<feature type="transmembrane region" description="Helical" evidence="4">
    <location>
        <begin position="193"/>
        <end position="216"/>
    </location>
</feature>
<feature type="domain" description="Methyl-accepting transducer" evidence="5">
    <location>
        <begin position="285"/>
        <end position="542"/>
    </location>
</feature>
<dbReference type="EMBL" id="MWMH01000002">
    <property type="protein sequence ID" value="OOP74334.1"/>
    <property type="molecule type" value="Genomic_DNA"/>
</dbReference>
<dbReference type="CDD" id="cd11386">
    <property type="entry name" value="MCP_signal"/>
    <property type="match status" value="1"/>
</dbReference>
<sequence length="571" mass="63554">MKNNEKKSFLDNVKIKTGLYSILIVSICSFLLLGGFSYYTINSIKFQQEDMYANALIPIAEASEVKANIMESKFYITIITSVAYQQKYVEKIDTIDTEIRELLKKYESRNLDDEEKGYIQQVKSTYEVYNDNWNSIKSKLSSGEELNDEDFKNFDTICNNVDSAIDDMIAYGKSDADILRSDTDMKVMNSTKLFAYLFVTAIIAMVAITIAIINVIKFSIKGFAKNLDTISEGDFSLKIDTDSTNEFGLMRKQLGVSLDKIKFMIKSISTTSSTVDKQSDLLLELSNEIEISSKDVENIIQEVSNGALTQAENLTNINNYVGNFGDKVTEIVNLIEDVNKGTELVNEKAVNGNNTFKMLISSVSEVKKSFIDVKKRILELGNNINEINEITNLINNISEQTNLLALNAAIEAARAGESGKGFAVVADEIRNLAEQSKVSSNKIGQLIQSITKESKTVVNTTELMDDELNKQGNVIDSSITSFEHIISSIGEVTPKVKQINNMSVEINNDKDLIVERINEVSTVAEEISASTEEIASTSEEISNFTIKIAQSAKTLDLSSKEMLEKVSKFKI</sequence>
<evidence type="ECO:0000256" key="3">
    <source>
        <dbReference type="PROSITE-ProRule" id="PRU00284"/>
    </source>
</evidence>
<evidence type="ECO:0008006" key="9">
    <source>
        <dbReference type="Google" id="ProtNLM"/>
    </source>
</evidence>
<dbReference type="Gene3D" id="1.10.287.950">
    <property type="entry name" value="Methyl-accepting chemotaxis protein"/>
    <property type="match status" value="1"/>
</dbReference>
<evidence type="ECO:0000313" key="8">
    <source>
        <dbReference type="Proteomes" id="UP000190959"/>
    </source>
</evidence>
<comment type="similarity">
    <text evidence="2">Belongs to the methyl-accepting chemotaxis (MCP) protein family.</text>
</comment>
<evidence type="ECO:0000259" key="5">
    <source>
        <dbReference type="PROSITE" id="PS50111"/>
    </source>
</evidence>
<dbReference type="AlphaFoldDB" id="A0A1S9N9W2"/>
<dbReference type="PROSITE" id="PS50111">
    <property type="entry name" value="CHEMOTAXIS_TRANSDUC_2"/>
    <property type="match status" value="1"/>
</dbReference>
<dbReference type="GO" id="GO:0004888">
    <property type="term" value="F:transmembrane signaling receptor activity"/>
    <property type="evidence" value="ECO:0007669"/>
    <property type="project" value="InterPro"/>
</dbReference>
<dbReference type="PANTHER" id="PTHR32089">
    <property type="entry name" value="METHYL-ACCEPTING CHEMOTAXIS PROTEIN MCPB"/>
    <property type="match status" value="1"/>
</dbReference>
<dbReference type="InterPro" id="IPR024478">
    <property type="entry name" value="HlyB_4HB_MCP"/>
</dbReference>
<dbReference type="Pfam" id="PF12729">
    <property type="entry name" value="4HB_MCP_1"/>
    <property type="match status" value="1"/>
</dbReference>
<protein>
    <recommendedName>
        <fullName evidence="9">Methyl-accepting chemotaxis protein</fullName>
    </recommendedName>
</protein>
<dbReference type="GO" id="GO:0016020">
    <property type="term" value="C:membrane"/>
    <property type="evidence" value="ECO:0007669"/>
    <property type="project" value="InterPro"/>
</dbReference>
<dbReference type="InterPro" id="IPR004090">
    <property type="entry name" value="Chemotax_Me-accpt_rcpt"/>
</dbReference>
<keyword evidence="4" id="KW-1133">Transmembrane helix</keyword>
<name>A0A1S9N9W2_CLOBE</name>
<feature type="transmembrane region" description="Helical" evidence="4">
    <location>
        <begin position="20"/>
        <end position="41"/>
    </location>
</feature>
<dbReference type="PRINTS" id="PR00260">
    <property type="entry name" value="CHEMTRNSDUCR"/>
</dbReference>
<dbReference type="GO" id="GO:0007165">
    <property type="term" value="P:signal transduction"/>
    <property type="evidence" value="ECO:0007669"/>
    <property type="project" value="UniProtKB-KW"/>
</dbReference>
<dbReference type="SMART" id="SM00283">
    <property type="entry name" value="MA"/>
    <property type="match status" value="1"/>
</dbReference>
<evidence type="ECO:0000259" key="6">
    <source>
        <dbReference type="PROSITE" id="PS50885"/>
    </source>
</evidence>
<dbReference type="RefSeq" id="WP_078115136.1">
    <property type="nucleotide sequence ID" value="NZ_MWMH01000002.1"/>
</dbReference>
<keyword evidence="4" id="KW-0812">Transmembrane</keyword>
<dbReference type="Pfam" id="PF00015">
    <property type="entry name" value="MCPsignal"/>
    <property type="match status" value="1"/>
</dbReference>
<dbReference type="PANTHER" id="PTHR32089:SF112">
    <property type="entry name" value="LYSOZYME-LIKE PROTEIN-RELATED"/>
    <property type="match status" value="1"/>
</dbReference>
<dbReference type="GO" id="GO:0006935">
    <property type="term" value="P:chemotaxis"/>
    <property type="evidence" value="ECO:0007669"/>
    <property type="project" value="InterPro"/>
</dbReference>
<organism evidence="7 8">
    <name type="scientific">Clostridium beijerinckii</name>
    <name type="common">Clostridium MP</name>
    <dbReference type="NCBI Taxonomy" id="1520"/>
    <lineage>
        <taxon>Bacteria</taxon>
        <taxon>Bacillati</taxon>
        <taxon>Bacillota</taxon>
        <taxon>Clostridia</taxon>
        <taxon>Eubacteriales</taxon>
        <taxon>Clostridiaceae</taxon>
        <taxon>Clostridium</taxon>
    </lineage>
</organism>
<evidence type="ECO:0000256" key="2">
    <source>
        <dbReference type="ARBA" id="ARBA00029447"/>
    </source>
</evidence>
<dbReference type="SUPFAM" id="SSF58104">
    <property type="entry name" value="Methyl-accepting chemotaxis protein (MCP) signaling domain"/>
    <property type="match status" value="1"/>
</dbReference>
<keyword evidence="4" id="KW-0472">Membrane</keyword>
<dbReference type="PROSITE" id="PS50885">
    <property type="entry name" value="HAMP"/>
    <property type="match status" value="1"/>
</dbReference>
<gene>
    <name evidence="7" type="ORF">CBEIBR21_07545</name>
</gene>
<feature type="domain" description="HAMP" evidence="6">
    <location>
        <begin position="214"/>
        <end position="266"/>
    </location>
</feature>
<dbReference type="InterPro" id="IPR003660">
    <property type="entry name" value="HAMP_dom"/>
</dbReference>